<dbReference type="CDD" id="cd04301">
    <property type="entry name" value="NAT_SF"/>
    <property type="match status" value="1"/>
</dbReference>
<accession>A0A0G1PI51</accession>
<dbReference type="EMBL" id="LCMI01000011">
    <property type="protein sequence ID" value="KKU32441.1"/>
    <property type="molecule type" value="Genomic_DNA"/>
</dbReference>
<evidence type="ECO:0000259" key="1">
    <source>
        <dbReference type="PROSITE" id="PS51186"/>
    </source>
</evidence>
<dbReference type="Proteomes" id="UP000034794">
    <property type="component" value="Unassembled WGS sequence"/>
</dbReference>
<organism evidence="2 3">
    <name type="scientific">Candidatus Collierbacteria bacterium GW2011_GWA2_46_26</name>
    <dbReference type="NCBI Taxonomy" id="1618381"/>
    <lineage>
        <taxon>Bacteria</taxon>
        <taxon>Candidatus Collieribacteriota</taxon>
    </lineage>
</organism>
<dbReference type="InterPro" id="IPR000182">
    <property type="entry name" value="GNAT_dom"/>
</dbReference>
<comment type="caution">
    <text evidence="2">The sequence shown here is derived from an EMBL/GenBank/DDBJ whole genome shotgun (WGS) entry which is preliminary data.</text>
</comment>
<gene>
    <name evidence="2" type="ORF">UX47_C0011G0002</name>
</gene>
<dbReference type="Gene3D" id="3.40.630.30">
    <property type="match status" value="1"/>
</dbReference>
<name>A0A0G1PI51_9BACT</name>
<dbReference type="AlphaFoldDB" id="A0A0G1PI51"/>
<sequence length="158" mass="17840">MIINVREAKLSDDAAIGKLQPRNSRETIKAGLERDRRESVLGNTKRLVIEIDGAVVGQAIFERLSKLTRGHRVRVTDVVVAEEYRGLKLCTRLFEAGENWVQSLPGVNILELTVRGGIEAEEIYRHLGFLEFGRLIGGIKESWEGGLIYDEVFMFKKV</sequence>
<feature type="domain" description="N-acetyltransferase" evidence="1">
    <location>
        <begin position="3"/>
        <end position="158"/>
    </location>
</feature>
<evidence type="ECO:0000313" key="2">
    <source>
        <dbReference type="EMBL" id="KKU32441.1"/>
    </source>
</evidence>
<proteinExistence type="predicted"/>
<dbReference type="PROSITE" id="PS51186">
    <property type="entry name" value="GNAT"/>
    <property type="match status" value="1"/>
</dbReference>
<evidence type="ECO:0000313" key="3">
    <source>
        <dbReference type="Proteomes" id="UP000034794"/>
    </source>
</evidence>
<reference evidence="2 3" key="1">
    <citation type="journal article" date="2015" name="Nature">
        <title>rRNA introns, odd ribosomes, and small enigmatic genomes across a large radiation of phyla.</title>
        <authorList>
            <person name="Brown C.T."/>
            <person name="Hug L.A."/>
            <person name="Thomas B.C."/>
            <person name="Sharon I."/>
            <person name="Castelle C.J."/>
            <person name="Singh A."/>
            <person name="Wilkins M.J."/>
            <person name="Williams K.H."/>
            <person name="Banfield J.F."/>
        </authorList>
    </citation>
    <scope>NUCLEOTIDE SEQUENCE [LARGE SCALE GENOMIC DNA]</scope>
</reference>
<dbReference type="SUPFAM" id="SSF55729">
    <property type="entry name" value="Acyl-CoA N-acyltransferases (Nat)"/>
    <property type="match status" value="1"/>
</dbReference>
<protein>
    <recommendedName>
        <fullName evidence="1">N-acetyltransferase domain-containing protein</fullName>
    </recommendedName>
</protein>
<dbReference type="InterPro" id="IPR016181">
    <property type="entry name" value="Acyl_CoA_acyltransferase"/>
</dbReference>
<dbReference type="Pfam" id="PF00583">
    <property type="entry name" value="Acetyltransf_1"/>
    <property type="match status" value="1"/>
</dbReference>
<dbReference type="GO" id="GO:0016747">
    <property type="term" value="F:acyltransferase activity, transferring groups other than amino-acyl groups"/>
    <property type="evidence" value="ECO:0007669"/>
    <property type="project" value="InterPro"/>
</dbReference>